<evidence type="ECO:0000313" key="4">
    <source>
        <dbReference type="Proteomes" id="UP001196509"/>
    </source>
</evidence>
<evidence type="ECO:0000313" key="3">
    <source>
        <dbReference type="EMBL" id="MBW8640593.1"/>
    </source>
</evidence>
<dbReference type="PIRSF" id="PIRSF031900">
    <property type="entry name" value="UCP031900"/>
    <property type="match status" value="1"/>
</dbReference>
<name>A0AAE2ZPY3_9HYPH</name>
<accession>A0AAE2ZPY3</accession>
<organism evidence="3 4">
    <name type="scientific">Flavimaribacter sediminis</name>
    <dbReference type="NCBI Taxonomy" id="2865987"/>
    <lineage>
        <taxon>Bacteria</taxon>
        <taxon>Pseudomonadati</taxon>
        <taxon>Pseudomonadota</taxon>
        <taxon>Alphaproteobacteria</taxon>
        <taxon>Hyphomicrobiales</taxon>
        <taxon>Rhizobiaceae</taxon>
        <taxon>Flavimaribacter</taxon>
    </lineage>
</organism>
<dbReference type="InterPro" id="IPR014567">
    <property type="entry name" value="UCP031900"/>
</dbReference>
<evidence type="ECO:0000256" key="1">
    <source>
        <dbReference type="SAM" id="SignalP"/>
    </source>
</evidence>
<gene>
    <name evidence="3" type="ORF">K1W69_25595</name>
</gene>
<dbReference type="Proteomes" id="UP001196509">
    <property type="component" value="Unassembled WGS sequence"/>
</dbReference>
<sequence length="331" mass="36003">MKTAFLVLSLALVSSVCALAAPAGTERIPVQSSVIDRFRVGSTDKRFGSLEFLGGLELSSHSSKFGGMSAIRMLDDLNFLGVMDTGYWYFGTLERDEVGRPSAVTDFAVGKILGNGDHKYDSDAEGMVIDGNRALVSFERDHRIGAFDLNLIPRSAGKTVPHPIPLHEFRSNAGMEAIAKAPADGALDGSIVVLTEKSLDKKGDIFAAVLSGPQKGVFFVRRWGRYDVTDADFLPDGDLLILERRFNLADGIGMRIRRIAVGDIRPGATVDGEVIMEANLANQIDNMEGLDVFEAPDGGTHIMLVSDDNRSILQRTLMLEFRLVEEPKTVN</sequence>
<protein>
    <submittedName>
        <fullName evidence="3">Esterase-like activity of phytase family protein</fullName>
    </submittedName>
</protein>
<keyword evidence="1" id="KW-0732">Signal</keyword>
<proteinExistence type="predicted"/>
<dbReference type="EMBL" id="JAICBX010000007">
    <property type="protein sequence ID" value="MBW8640593.1"/>
    <property type="molecule type" value="Genomic_DNA"/>
</dbReference>
<dbReference type="Pfam" id="PF13449">
    <property type="entry name" value="Phytase-like"/>
    <property type="match status" value="1"/>
</dbReference>
<feature type="chain" id="PRO_5042065483" evidence="1">
    <location>
        <begin position="21"/>
        <end position="331"/>
    </location>
</feature>
<dbReference type="AlphaFoldDB" id="A0AAE2ZPY3"/>
<evidence type="ECO:0000259" key="2">
    <source>
        <dbReference type="Pfam" id="PF13449"/>
    </source>
</evidence>
<keyword evidence="4" id="KW-1185">Reference proteome</keyword>
<dbReference type="InterPro" id="IPR027372">
    <property type="entry name" value="Phytase-like_dom"/>
</dbReference>
<feature type="domain" description="Phytase-like" evidence="2">
    <location>
        <begin position="64"/>
        <end position="309"/>
    </location>
</feature>
<comment type="caution">
    <text evidence="3">The sequence shown here is derived from an EMBL/GenBank/DDBJ whole genome shotgun (WGS) entry which is preliminary data.</text>
</comment>
<feature type="signal peptide" evidence="1">
    <location>
        <begin position="1"/>
        <end position="20"/>
    </location>
</feature>
<reference evidence="3" key="1">
    <citation type="submission" date="2021-08" db="EMBL/GenBank/DDBJ databases">
        <title>Hoeflea bacterium WL0058 sp. nov., isolated from the sediment.</title>
        <authorList>
            <person name="Wang L."/>
            <person name="Zhang D."/>
        </authorList>
    </citation>
    <scope>NUCLEOTIDE SEQUENCE</scope>
    <source>
        <strain evidence="3">WL0058</strain>
    </source>
</reference>